<protein>
    <submittedName>
        <fullName evidence="7">Non-heme iron oxygenase ferredoxin subunit</fullName>
    </submittedName>
</protein>
<organism evidence="7 8">
    <name type="scientific">Candidatus Sysuiplasma superficiale</name>
    <dbReference type="NCBI Taxonomy" id="2823368"/>
    <lineage>
        <taxon>Archaea</taxon>
        <taxon>Methanobacteriati</taxon>
        <taxon>Thermoplasmatota</taxon>
        <taxon>Thermoplasmata</taxon>
        <taxon>Candidatus Sysuiplasmatales</taxon>
        <taxon>Candidatus Sysuiplasmataceae</taxon>
        <taxon>Candidatus Sysuiplasma</taxon>
    </lineage>
</organism>
<reference evidence="7" key="1">
    <citation type="submission" date="2021-04" db="EMBL/GenBank/DDBJ databases">
        <title>Genomic insights into ecological role and evolution of a novel Thermoplasmata order Candidatus Sysuiplasmatales.</title>
        <authorList>
            <person name="Yuan Y."/>
        </authorList>
    </citation>
    <scope>NUCLEOTIDE SEQUENCE</scope>
    <source>
        <strain evidence="7">YP2-bin.285</strain>
    </source>
</reference>
<comment type="caution">
    <text evidence="7">The sequence shown here is derived from an EMBL/GenBank/DDBJ whole genome shotgun (WGS) entry which is preliminary data.</text>
</comment>
<dbReference type="InterPro" id="IPR017941">
    <property type="entry name" value="Rieske_2Fe-2S"/>
</dbReference>
<evidence type="ECO:0000256" key="3">
    <source>
        <dbReference type="ARBA" id="ARBA00023004"/>
    </source>
</evidence>
<evidence type="ECO:0000313" key="8">
    <source>
        <dbReference type="Proteomes" id="UP000716004"/>
    </source>
</evidence>
<keyword evidence="1" id="KW-0001">2Fe-2S</keyword>
<evidence type="ECO:0000256" key="2">
    <source>
        <dbReference type="ARBA" id="ARBA00022723"/>
    </source>
</evidence>
<dbReference type="PROSITE" id="PS51296">
    <property type="entry name" value="RIESKE"/>
    <property type="match status" value="1"/>
</dbReference>
<dbReference type="PANTHER" id="PTHR21496">
    <property type="entry name" value="FERREDOXIN-RELATED"/>
    <property type="match status" value="1"/>
</dbReference>
<proteinExistence type="predicted"/>
<evidence type="ECO:0000256" key="5">
    <source>
        <dbReference type="ARBA" id="ARBA00034078"/>
    </source>
</evidence>
<evidence type="ECO:0000256" key="4">
    <source>
        <dbReference type="ARBA" id="ARBA00023014"/>
    </source>
</evidence>
<dbReference type="GO" id="GO:0046872">
    <property type="term" value="F:metal ion binding"/>
    <property type="evidence" value="ECO:0007669"/>
    <property type="project" value="UniProtKB-KW"/>
</dbReference>
<evidence type="ECO:0000313" key="7">
    <source>
        <dbReference type="EMBL" id="MBX8631818.1"/>
    </source>
</evidence>
<dbReference type="SUPFAM" id="SSF50022">
    <property type="entry name" value="ISP domain"/>
    <property type="match status" value="1"/>
</dbReference>
<evidence type="ECO:0000259" key="6">
    <source>
        <dbReference type="PROSITE" id="PS51296"/>
    </source>
</evidence>
<gene>
    <name evidence="7" type="ORF">J9259_04775</name>
</gene>
<keyword evidence="3" id="KW-0408">Iron</keyword>
<dbReference type="Pfam" id="PF00355">
    <property type="entry name" value="Rieske"/>
    <property type="match status" value="1"/>
</dbReference>
<dbReference type="EMBL" id="JAGVSJ010000009">
    <property type="protein sequence ID" value="MBX8631818.1"/>
    <property type="molecule type" value="Genomic_DNA"/>
</dbReference>
<feature type="domain" description="Rieske" evidence="6">
    <location>
        <begin position="4"/>
        <end position="99"/>
    </location>
</feature>
<sequence length="101" mass="11128">MTFRRAASTEDFSSGNVRKVEIDGSQIMIIRLGDSFHALDSTCTHEDADLSRGILSGNSIVCPLHLSRFNVETGEVENPPATEPLRTYSVRVDGNEIYVDV</sequence>
<keyword evidence="2" id="KW-0479">Metal-binding</keyword>
<dbReference type="PANTHER" id="PTHR21496:SF0">
    <property type="entry name" value="RIESKE DOMAIN-CONTAINING PROTEIN"/>
    <property type="match status" value="1"/>
</dbReference>
<dbReference type="GO" id="GO:0051537">
    <property type="term" value="F:2 iron, 2 sulfur cluster binding"/>
    <property type="evidence" value="ECO:0007669"/>
    <property type="project" value="UniProtKB-KW"/>
</dbReference>
<keyword evidence="4" id="KW-0411">Iron-sulfur</keyword>
<dbReference type="Proteomes" id="UP000716004">
    <property type="component" value="Unassembled WGS sequence"/>
</dbReference>
<dbReference type="CDD" id="cd03528">
    <property type="entry name" value="Rieske_RO_ferredoxin"/>
    <property type="match status" value="1"/>
</dbReference>
<dbReference type="Gene3D" id="2.102.10.10">
    <property type="entry name" value="Rieske [2Fe-2S] iron-sulphur domain"/>
    <property type="match status" value="1"/>
</dbReference>
<name>A0A8J7YPE0_9ARCH</name>
<comment type="cofactor">
    <cofactor evidence="5">
        <name>[2Fe-2S] cluster</name>
        <dbReference type="ChEBI" id="CHEBI:190135"/>
    </cofactor>
</comment>
<evidence type="ECO:0000256" key="1">
    <source>
        <dbReference type="ARBA" id="ARBA00022714"/>
    </source>
</evidence>
<accession>A0A8J7YPE0</accession>
<dbReference type="AlphaFoldDB" id="A0A8J7YPE0"/>
<dbReference type="InterPro" id="IPR036922">
    <property type="entry name" value="Rieske_2Fe-2S_sf"/>
</dbReference>